<gene>
    <name evidence="1" type="ORF">BDN72DRAFT_299220</name>
</gene>
<dbReference type="Proteomes" id="UP000308600">
    <property type="component" value="Unassembled WGS sequence"/>
</dbReference>
<keyword evidence="2" id="KW-1185">Reference proteome</keyword>
<accession>A0ACD3ADY3</accession>
<organism evidence="1 2">
    <name type="scientific">Pluteus cervinus</name>
    <dbReference type="NCBI Taxonomy" id="181527"/>
    <lineage>
        <taxon>Eukaryota</taxon>
        <taxon>Fungi</taxon>
        <taxon>Dikarya</taxon>
        <taxon>Basidiomycota</taxon>
        <taxon>Agaricomycotina</taxon>
        <taxon>Agaricomycetes</taxon>
        <taxon>Agaricomycetidae</taxon>
        <taxon>Agaricales</taxon>
        <taxon>Pluteineae</taxon>
        <taxon>Pluteaceae</taxon>
        <taxon>Pluteus</taxon>
    </lineage>
</organism>
<evidence type="ECO:0000313" key="2">
    <source>
        <dbReference type="Proteomes" id="UP000308600"/>
    </source>
</evidence>
<dbReference type="EMBL" id="ML208500">
    <property type="protein sequence ID" value="TFK63876.1"/>
    <property type="molecule type" value="Genomic_DNA"/>
</dbReference>
<proteinExistence type="predicted"/>
<protein>
    <submittedName>
        <fullName evidence="1">Uncharacterized protein</fullName>
    </submittedName>
</protein>
<name>A0ACD3ADY3_9AGAR</name>
<sequence>MGIDEMRAKRGGATDLVDEIRRSVIATLPLCEGCEVREPFDSSVDVVTLLTEATKVPHHKERKPGWIHIYSASSRIDINVFEYIFLLITSLLILPHQLGCSILGEL</sequence>
<reference evidence="1 2" key="1">
    <citation type="journal article" date="2019" name="Nat. Ecol. Evol.">
        <title>Megaphylogeny resolves global patterns of mushroom evolution.</title>
        <authorList>
            <person name="Varga T."/>
            <person name="Krizsan K."/>
            <person name="Foldi C."/>
            <person name="Dima B."/>
            <person name="Sanchez-Garcia M."/>
            <person name="Sanchez-Ramirez S."/>
            <person name="Szollosi G.J."/>
            <person name="Szarkandi J.G."/>
            <person name="Papp V."/>
            <person name="Albert L."/>
            <person name="Andreopoulos W."/>
            <person name="Angelini C."/>
            <person name="Antonin V."/>
            <person name="Barry K.W."/>
            <person name="Bougher N.L."/>
            <person name="Buchanan P."/>
            <person name="Buyck B."/>
            <person name="Bense V."/>
            <person name="Catcheside P."/>
            <person name="Chovatia M."/>
            <person name="Cooper J."/>
            <person name="Damon W."/>
            <person name="Desjardin D."/>
            <person name="Finy P."/>
            <person name="Geml J."/>
            <person name="Haridas S."/>
            <person name="Hughes K."/>
            <person name="Justo A."/>
            <person name="Karasinski D."/>
            <person name="Kautmanova I."/>
            <person name="Kiss B."/>
            <person name="Kocsube S."/>
            <person name="Kotiranta H."/>
            <person name="LaButti K.M."/>
            <person name="Lechner B.E."/>
            <person name="Liimatainen K."/>
            <person name="Lipzen A."/>
            <person name="Lukacs Z."/>
            <person name="Mihaltcheva S."/>
            <person name="Morgado L.N."/>
            <person name="Niskanen T."/>
            <person name="Noordeloos M.E."/>
            <person name="Ohm R.A."/>
            <person name="Ortiz-Santana B."/>
            <person name="Ovrebo C."/>
            <person name="Racz N."/>
            <person name="Riley R."/>
            <person name="Savchenko A."/>
            <person name="Shiryaev A."/>
            <person name="Soop K."/>
            <person name="Spirin V."/>
            <person name="Szebenyi C."/>
            <person name="Tomsovsky M."/>
            <person name="Tulloss R.E."/>
            <person name="Uehling J."/>
            <person name="Grigoriev I.V."/>
            <person name="Vagvolgyi C."/>
            <person name="Papp T."/>
            <person name="Martin F.M."/>
            <person name="Miettinen O."/>
            <person name="Hibbett D.S."/>
            <person name="Nagy L.G."/>
        </authorList>
    </citation>
    <scope>NUCLEOTIDE SEQUENCE [LARGE SCALE GENOMIC DNA]</scope>
    <source>
        <strain evidence="1 2">NL-1719</strain>
    </source>
</reference>
<evidence type="ECO:0000313" key="1">
    <source>
        <dbReference type="EMBL" id="TFK63876.1"/>
    </source>
</evidence>